<dbReference type="EMBL" id="JAWDIP010000003">
    <property type="protein sequence ID" value="MDY0394420.1"/>
    <property type="molecule type" value="Genomic_DNA"/>
</dbReference>
<protein>
    <submittedName>
        <fullName evidence="1">Uncharacterized protein</fullName>
    </submittedName>
</protein>
<name>A0ABU5C5S0_9BACI</name>
<evidence type="ECO:0000313" key="1">
    <source>
        <dbReference type="EMBL" id="MDY0394420.1"/>
    </source>
</evidence>
<proteinExistence type="predicted"/>
<dbReference type="RefSeq" id="WP_390354741.1">
    <property type="nucleotide sequence ID" value="NZ_JBHUIZ010000005.1"/>
</dbReference>
<dbReference type="Proteomes" id="UP001281447">
    <property type="component" value="Unassembled WGS sequence"/>
</dbReference>
<organism evidence="1 2">
    <name type="scientific">Tigheibacillus halophilus</name>
    <dbReference type="NCBI Taxonomy" id="361280"/>
    <lineage>
        <taxon>Bacteria</taxon>
        <taxon>Bacillati</taxon>
        <taxon>Bacillota</taxon>
        <taxon>Bacilli</taxon>
        <taxon>Bacillales</taxon>
        <taxon>Bacillaceae</taxon>
        <taxon>Tigheibacillus</taxon>
    </lineage>
</organism>
<reference evidence="1 2" key="1">
    <citation type="submission" date="2023-10" db="EMBL/GenBank/DDBJ databases">
        <title>Virgibacillus halophilus 5B73C genome.</title>
        <authorList>
            <person name="Miliotis G."/>
            <person name="Sengupta P."/>
            <person name="Hameed A."/>
            <person name="Chuvochina M."/>
            <person name="Mcdonagh F."/>
            <person name="Simpson A.C."/>
            <person name="Singh N.K."/>
            <person name="Rekha P.D."/>
            <person name="Raman K."/>
            <person name="Hugenholtz P."/>
            <person name="Venkateswaran K."/>
        </authorList>
    </citation>
    <scope>NUCLEOTIDE SEQUENCE [LARGE SCALE GENOMIC DNA]</scope>
    <source>
        <strain evidence="1 2">5B73C</strain>
    </source>
</reference>
<gene>
    <name evidence="1" type="ORF">RWE15_08100</name>
</gene>
<evidence type="ECO:0000313" key="2">
    <source>
        <dbReference type="Proteomes" id="UP001281447"/>
    </source>
</evidence>
<sequence>MKKKFAFSACDVNAAEAFLVLREQWFSMGRVIAVPARSEDPAGSDFLRKCMREGKLHTAFAANACTPLVGAPGVQINEITKPDKKKLGGSMSRWYRSTFLHFPGFCLTLFIFSC</sequence>
<accession>A0ABU5C5S0</accession>
<keyword evidence="2" id="KW-1185">Reference proteome</keyword>
<comment type="caution">
    <text evidence="1">The sequence shown here is derived from an EMBL/GenBank/DDBJ whole genome shotgun (WGS) entry which is preliminary data.</text>
</comment>